<comment type="caution">
    <text evidence="6">The sequence shown here is derived from an EMBL/GenBank/DDBJ whole genome shotgun (WGS) entry which is preliminary data.</text>
</comment>
<evidence type="ECO:0000256" key="2">
    <source>
        <dbReference type="ARBA" id="ARBA00022801"/>
    </source>
</evidence>
<accession>D4YLG8</accession>
<dbReference type="InterPro" id="IPR050309">
    <property type="entry name" value="Type-B_Carboxylest/Lipase"/>
</dbReference>
<feature type="domain" description="Carboxylesterase type B" evidence="5">
    <location>
        <begin position="4"/>
        <end position="474"/>
    </location>
</feature>
<proteinExistence type="inferred from homology"/>
<dbReference type="InterPro" id="IPR029058">
    <property type="entry name" value="AB_hydrolase_fold"/>
</dbReference>
<dbReference type="OrthoDB" id="3199405at2"/>
<evidence type="ECO:0000256" key="3">
    <source>
        <dbReference type="RuleBase" id="RU361235"/>
    </source>
</evidence>
<dbReference type="EC" id="3.1.1.-" evidence="3"/>
<feature type="region of interest" description="Disordered" evidence="4">
    <location>
        <begin position="1"/>
        <end position="24"/>
    </location>
</feature>
<dbReference type="GO" id="GO:0016787">
    <property type="term" value="F:hydrolase activity"/>
    <property type="evidence" value="ECO:0007669"/>
    <property type="project" value="UniProtKB-KW"/>
</dbReference>
<dbReference type="Gene3D" id="3.40.50.1820">
    <property type="entry name" value="alpha/beta hydrolase"/>
    <property type="match status" value="1"/>
</dbReference>
<dbReference type="Proteomes" id="UP000005714">
    <property type="component" value="Unassembled WGS sequence"/>
</dbReference>
<dbReference type="PROSITE" id="PS00122">
    <property type="entry name" value="CARBOXYLESTERASE_B_1"/>
    <property type="match status" value="1"/>
</dbReference>
<dbReference type="EMBL" id="ADNU01000022">
    <property type="protein sequence ID" value="EFG47885.1"/>
    <property type="molecule type" value="Genomic_DNA"/>
</dbReference>
<keyword evidence="7" id="KW-1185">Reference proteome</keyword>
<dbReference type="InterPro" id="IPR002018">
    <property type="entry name" value="CarbesteraseB"/>
</dbReference>
<feature type="compositionally biased region" description="Low complexity" evidence="4">
    <location>
        <begin position="1"/>
        <end position="15"/>
    </location>
</feature>
<dbReference type="eggNOG" id="COG2272">
    <property type="taxonomic scope" value="Bacteria"/>
</dbReference>
<dbReference type="AlphaFoldDB" id="D4YLG8"/>
<evidence type="ECO:0000313" key="7">
    <source>
        <dbReference type="Proteomes" id="UP000005714"/>
    </source>
</evidence>
<dbReference type="InterPro" id="IPR019826">
    <property type="entry name" value="Carboxylesterase_B_AS"/>
</dbReference>
<name>D4YLG8_9MICO</name>
<dbReference type="ESTHER" id="9mico-d4ylg8">
    <property type="family name" value="Carb_B_Bacteria"/>
</dbReference>
<gene>
    <name evidence="6" type="primary">pnbA</name>
    <name evidence="6" type="ORF">HMPREF0183_0778</name>
</gene>
<dbReference type="Pfam" id="PF00135">
    <property type="entry name" value="COesterase"/>
    <property type="match status" value="1"/>
</dbReference>
<sequence>MNLTVTTTSGTFEGTTSRDTRRWTGIPYAHPPVGADRFQAPRPFEAAPNTAPLPATRFSNPVPQFNPMGDGPKRTEDPNWLTVNVWAPLEPVENAPVMVWIHGGAYVEGSAANPLYIGAVFAQMSVVFVSVNYRLGIEGFMEFPDAPSNRGLLDQAQALRWVRENAQAFGGDPANVTVFGESAGAGSIHCLLVMPEAQGLCDRAILQSPPAMVLEKELAQDVTAEFAAHAAQMGLPVTEPTAQSFTNLTPEQGEELMVAFSQGQGRYFPRWGKAAAFTPPLIPAVDGTVLPADPWSLPLPDGVDVLVGHTRDEFRLFTNLMNAEVTQQRAYERVGMVGPGSQLLENAQSGTGDLEAAQSQARELSMKYVKALGDVTPEQLFEWVQTDYMFTVPTLLVADAAQKRGTPAYSYLLAVDPDGGMGSPHVADLPPLFDSFRSFHGHMLYPNPTEADHALGQRMREAWVQFARTGNPGWEPWTREHPTTRVFGYEDRTCPHPFMDRFTAFDHAPSRALPLLGSNERAS</sequence>
<dbReference type="SUPFAM" id="SSF53474">
    <property type="entry name" value="alpha/beta-Hydrolases"/>
    <property type="match status" value="1"/>
</dbReference>
<protein>
    <recommendedName>
        <fullName evidence="3">Carboxylic ester hydrolase</fullName>
        <ecNumber evidence="3">3.1.1.-</ecNumber>
    </recommendedName>
</protein>
<evidence type="ECO:0000256" key="1">
    <source>
        <dbReference type="ARBA" id="ARBA00005964"/>
    </source>
</evidence>
<comment type="similarity">
    <text evidence="1 3">Belongs to the type-B carboxylesterase/lipase family.</text>
</comment>
<evidence type="ECO:0000313" key="6">
    <source>
        <dbReference type="EMBL" id="EFG47885.1"/>
    </source>
</evidence>
<evidence type="ECO:0000256" key="4">
    <source>
        <dbReference type="SAM" id="MobiDB-lite"/>
    </source>
</evidence>
<evidence type="ECO:0000259" key="5">
    <source>
        <dbReference type="Pfam" id="PF00135"/>
    </source>
</evidence>
<reference evidence="6 7" key="1">
    <citation type="submission" date="2010-04" db="EMBL/GenBank/DDBJ databases">
        <authorList>
            <person name="Qin X."/>
            <person name="Bachman B."/>
            <person name="Battles P."/>
            <person name="Bell A."/>
            <person name="Bess C."/>
            <person name="Bickham C."/>
            <person name="Chaboub L."/>
            <person name="Chen D."/>
            <person name="Coyle M."/>
            <person name="Deiros D.R."/>
            <person name="Dinh H."/>
            <person name="Forbes L."/>
            <person name="Fowler G."/>
            <person name="Francisco L."/>
            <person name="Fu Q."/>
            <person name="Gubbala S."/>
            <person name="Hale W."/>
            <person name="Han Y."/>
            <person name="Hemphill L."/>
            <person name="Highlander S.K."/>
            <person name="Hirani K."/>
            <person name="Hogues M."/>
            <person name="Jackson L."/>
            <person name="Jakkamsetti A."/>
            <person name="Javaid M."/>
            <person name="Jiang H."/>
            <person name="Korchina V."/>
            <person name="Kovar C."/>
            <person name="Lara F."/>
            <person name="Lee S."/>
            <person name="Mata R."/>
            <person name="Mathew T."/>
            <person name="Moen C."/>
            <person name="Morales K."/>
            <person name="Munidasa M."/>
            <person name="Nazareth L."/>
            <person name="Ngo R."/>
            <person name="Nguyen L."/>
            <person name="Okwuonu G."/>
            <person name="Ongeri F."/>
            <person name="Patil S."/>
            <person name="Petrosino J."/>
            <person name="Pham C."/>
            <person name="Pham P."/>
            <person name="Pu L.-L."/>
            <person name="Puazo M."/>
            <person name="Raj R."/>
            <person name="Reid J."/>
            <person name="Rouhana J."/>
            <person name="Saada N."/>
            <person name="Shang Y."/>
            <person name="Simmons D."/>
            <person name="Thornton R."/>
            <person name="Warren J."/>
            <person name="Weissenberger G."/>
            <person name="Zhang J."/>
            <person name="Zhang L."/>
            <person name="Zhou C."/>
            <person name="Zhu D."/>
            <person name="Muzny D."/>
            <person name="Worley K."/>
            <person name="Gibbs R."/>
        </authorList>
    </citation>
    <scope>NUCLEOTIDE SEQUENCE [LARGE SCALE GENOMIC DNA]</scope>
    <source>
        <strain evidence="6 7">ATCC 49030</strain>
    </source>
</reference>
<dbReference type="STRING" id="585530.HMPREF0183_0778"/>
<keyword evidence="2 3" id="KW-0378">Hydrolase</keyword>
<dbReference type="PANTHER" id="PTHR11559">
    <property type="entry name" value="CARBOXYLESTERASE"/>
    <property type="match status" value="1"/>
</dbReference>
<dbReference type="RefSeq" id="WP_005882944.1">
    <property type="nucleotide sequence ID" value="NZ_ADNU01000022.1"/>
</dbReference>
<organism evidence="6 7">
    <name type="scientific">Brevibacterium mcbrellneri ATCC 49030</name>
    <dbReference type="NCBI Taxonomy" id="585530"/>
    <lineage>
        <taxon>Bacteria</taxon>
        <taxon>Bacillati</taxon>
        <taxon>Actinomycetota</taxon>
        <taxon>Actinomycetes</taxon>
        <taxon>Micrococcales</taxon>
        <taxon>Brevibacteriaceae</taxon>
        <taxon>Brevibacterium</taxon>
    </lineage>
</organism>